<feature type="region of interest" description="Disordered" evidence="1">
    <location>
        <begin position="275"/>
        <end position="295"/>
    </location>
</feature>
<feature type="compositionally biased region" description="Acidic residues" evidence="1">
    <location>
        <begin position="275"/>
        <end position="289"/>
    </location>
</feature>
<dbReference type="AlphaFoldDB" id="A0A7S3LXC5"/>
<feature type="compositionally biased region" description="Polar residues" evidence="1">
    <location>
        <begin position="846"/>
        <end position="855"/>
    </location>
</feature>
<feature type="signal peptide" evidence="3">
    <location>
        <begin position="1"/>
        <end position="15"/>
    </location>
</feature>
<feature type="transmembrane region" description="Helical" evidence="2">
    <location>
        <begin position="39"/>
        <end position="61"/>
    </location>
</feature>
<organism evidence="5">
    <name type="scientific">Palpitomonas bilix</name>
    <dbReference type="NCBI Taxonomy" id="652834"/>
    <lineage>
        <taxon>Eukaryota</taxon>
        <taxon>Eukaryota incertae sedis</taxon>
    </lineage>
</organism>
<reference evidence="5" key="1">
    <citation type="submission" date="2021-01" db="EMBL/GenBank/DDBJ databases">
        <authorList>
            <person name="Corre E."/>
            <person name="Pelletier E."/>
            <person name="Niang G."/>
            <person name="Scheremetjew M."/>
            <person name="Finn R."/>
            <person name="Kale V."/>
            <person name="Holt S."/>
            <person name="Cochrane G."/>
            <person name="Meng A."/>
            <person name="Brown T."/>
            <person name="Cohen L."/>
        </authorList>
    </citation>
    <scope>NUCLEOTIDE SEQUENCE</scope>
    <source>
        <strain evidence="5">NIES-2562</strain>
    </source>
</reference>
<evidence type="ECO:0000313" key="4">
    <source>
        <dbReference type="EMBL" id="CAE0270056.1"/>
    </source>
</evidence>
<keyword evidence="2" id="KW-1133">Transmembrane helix</keyword>
<evidence type="ECO:0000256" key="3">
    <source>
        <dbReference type="SAM" id="SignalP"/>
    </source>
</evidence>
<feature type="transmembrane region" description="Helical" evidence="2">
    <location>
        <begin position="453"/>
        <end position="472"/>
    </location>
</feature>
<feature type="transmembrane region" description="Helical" evidence="2">
    <location>
        <begin position="344"/>
        <end position="363"/>
    </location>
</feature>
<feature type="transmembrane region" description="Helical" evidence="2">
    <location>
        <begin position="302"/>
        <end position="324"/>
    </location>
</feature>
<name>A0A7S3LXC5_9EUKA</name>
<feature type="region of interest" description="Disordered" evidence="1">
    <location>
        <begin position="753"/>
        <end position="776"/>
    </location>
</feature>
<feature type="transmembrane region" description="Helical" evidence="2">
    <location>
        <begin position="420"/>
        <end position="441"/>
    </location>
</feature>
<feature type="transmembrane region" description="Helical" evidence="2">
    <location>
        <begin position="146"/>
        <end position="165"/>
    </location>
</feature>
<feature type="chain" id="PRO_5036212204" evidence="3">
    <location>
        <begin position="16"/>
        <end position="876"/>
    </location>
</feature>
<evidence type="ECO:0000256" key="2">
    <source>
        <dbReference type="SAM" id="Phobius"/>
    </source>
</evidence>
<sequence>MACIFFVFFFWMAHGLLTRVATPPRLRFGAYLKIISKAPFIGFAFSVVPFLLGAGFILAFIKELKVMDGLPGYYTDTVEDGNLTPGAAYRAGRIGLAFMTLACYLIWVGTGALVPKPKKVPKDDDDGEDHDDHSGWKPELWRRSHLVVASLLTTLVASVIIEISFSAYFEEYVYVCLVYLTAFGLVFEEAMAFFLSEQLHTLPLALAMGVAETTVTMGASDFTDFMFSFFIELLILIGQRVYLDPLVLFLKSQVKPMYRRIKKLIKRLRRRNEDEDGVGEEDDEEEEEHEEHSPVEEIMESFAGYAVDAVGLIFTPFIIAFVWIFDAEIQMSTGYSIRVTDFMFYLLFAVIITFAQTVMDIFLHNILELFHGWKIFEYLKYATHRYERRTERWKILETHENESIEHNLRSLDKLCFSSQFYFMINLLASGIICLYFSIQMMIRQNYSMFSDQFAVPLLFVVIGFCMLMHFVLMKIGKRVLWKTTDTPLDDGEAIFGMLPELIGHGGDFAIPKWEDIYDDTKEGKHYIGNLTARMKSETFRHKFLDVNRPWLIQQLANVMTPRSRLANMLGDGDLQQPAFPWEAGRGDPLAPSAPDGALFQAGNVILPRIADGGEISDDSETSADEAPGFKQLSKGTRLIARMWLADVRERMGIVVARAPPLELSDDDDSGSEGEGSPPERSSISPRTEEIARIWLQAVRSGGFAPAPRIVRDDISSDDSSDSDGAGVVEELANEKTVAIAKIWLAAVRGGPPANPARAAMLSSDESSDDSGSAASNISFTENTREIARIWLAVVRQGGGRVAASLSSDSMSSDSDRRDSPPDFTENTRAIAGVWLRAMRSGLFTSGTAVAPSMQQPGGGGDGMSGFISSDSDSSSD</sequence>
<feature type="region of interest" description="Disordered" evidence="1">
    <location>
        <begin position="846"/>
        <end position="876"/>
    </location>
</feature>
<feature type="transmembrane region" description="Helical" evidence="2">
    <location>
        <begin position="225"/>
        <end position="250"/>
    </location>
</feature>
<feature type="region of interest" description="Disordered" evidence="1">
    <location>
        <begin position="803"/>
        <end position="825"/>
    </location>
</feature>
<accession>A0A7S3LXC5</accession>
<feature type="transmembrane region" description="Helical" evidence="2">
    <location>
        <begin position="172"/>
        <end position="195"/>
    </location>
</feature>
<proteinExistence type="predicted"/>
<dbReference type="EMBL" id="HBIB01049169">
    <property type="protein sequence ID" value="CAE0270056.1"/>
    <property type="molecule type" value="Transcribed_RNA"/>
</dbReference>
<dbReference type="EMBL" id="HBIB01049180">
    <property type="protein sequence ID" value="CAE0270067.1"/>
    <property type="molecule type" value="Transcribed_RNA"/>
</dbReference>
<feature type="transmembrane region" description="Helical" evidence="2">
    <location>
        <begin position="94"/>
        <end position="114"/>
    </location>
</feature>
<keyword evidence="3" id="KW-0732">Signal</keyword>
<evidence type="ECO:0000256" key="1">
    <source>
        <dbReference type="SAM" id="MobiDB-lite"/>
    </source>
</evidence>
<evidence type="ECO:0000313" key="5">
    <source>
        <dbReference type="EMBL" id="CAE0270067.1"/>
    </source>
</evidence>
<feature type="region of interest" description="Disordered" evidence="1">
    <location>
        <begin position="659"/>
        <end position="686"/>
    </location>
</feature>
<keyword evidence="2" id="KW-0812">Transmembrane</keyword>
<keyword evidence="2" id="KW-0472">Membrane</keyword>
<gene>
    <name evidence="4" type="ORF">PBIL07802_LOCUS32409</name>
    <name evidence="5" type="ORF">PBIL07802_LOCUS32420</name>
</gene>
<protein>
    <submittedName>
        <fullName evidence="5">Uncharacterized protein</fullName>
    </submittedName>
</protein>
<feature type="compositionally biased region" description="Low complexity" evidence="1">
    <location>
        <begin position="864"/>
        <end position="876"/>
    </location>
</feature>